<dbReference type="RefSeq" id="WP_322808612.1">
    <property type="nucleotide sequence ID" value="NZ_JAVBVO010000003.1"/>
</dbReference>
<accession>A0AAW9K0Y9</accession>
<sequence length="146" mass="15946">MDILTIENIKLNQHFTTKESAIRAAGEVLVLAGYVEADYVDAMVQRENDVTTHMGNFIAIPHGTDEAKKYIKKSGISIIQVPNGVDFGTPEEEKMVTVLFGIAGVENEHLDILSQIAIFCSDIDNVVELASAQTAEEIVALLQEVD</sequence>
<dbReference type="PROSITE" id="PS51094">
    <property type="entry name" value="PTS_EIIA_TYPE_2"/>
    <property type="match status" value="1"/>
</dbReference>
<evidence type="ECO:0000256" key="8">
    <source>
        <dbReference type="ARBA" id="ARBA00022777"/>
    </source>
</evidence>
<name>A0AAW9K0Y9_CARML</name>
<dbReference type="InterPro" id="IPR002178">
    <property type="entry name" value="PTS_EIIA_type-2_dom"/>
</dbReference>
<evidence type="ECO:0000259" key="12">
    <source>
        <dbReference type="PROSITE" id="PS51094"/>
    </source>
</evidence>
<dbReference type="Proteomes" id="UP001290462">
    <property type="component" value="Unassembled WGS sequence"/>
</dbReference>
<feature type="domain" description="PTS EIIA type-2" evidence="12">
    <location>
        <begin position="2"/>
        <end position="145"/>
    </location>
</feature>
<keyword evidence="8" id="KW-0418">Kinase</keyword>
<dbReference type="Gene3D" id="3.40.930.10">
    <property type="entry name" value="Mannitol-specific EII, Chain A"/>
    <property type="match status" value="1"/>
</dbReference>
<organism evidence="13 14">
    <name type="scientific">Carnobacterium maltaromaticum</name>
    <name type="common">Carnobacterium piscicola</name>
    <dbReference type="NCBI Taxonomy" id="2751"/>
    <lineage>
        <taxon>Bacteria</taxon>
        <taxon>Bacillati</taxon>
        <taxon>Bacillota</taxon>
        <taxon>Bacilli</taxon>
        <taxon>Lactobacillales</taxon>
        <taxon>Carnobacteriaceae</taxon>
        <taxon>Carnobacterium</taxon>
    </lineage>
</organism>
<dbReference type="PROSITE" id="PS00372">
    <property type="entry name" value="PTS_EIIA_TYPE_2_HIS"/>
    <property type="match status" value="1"/>
</dbReference>
<keyword evidence="4" id="KW-0597">Phosphoprotein</keyword>
<dbReference type="GO" id="GO:0090563">
    <property type="term" value="F:protein-phosphocysteine-sugar phosphotransferase activity"/>
    <property type="evidence" value="ECO:0007669"/>
    <property type="project" value="TreeGrafter"/>
</dbReference>
<dbReference type="GO" id="GO:0009401">
    <property type="term" value="P:phosphoenolpyruvate-dependent sugar phosphotransferase system"/>
    <property type="evidence" value="ECO:0007669"/>
    <property type="project" value="UniProtKB-KW"/>
</dbReference>
<dbReference type="EMBL" id="JAVBVO010000003">
    <property type="protein sequence ID" value="MDZ5758024.1"/>
    <property type="molecule type" value="Genomic_DNA"/>
</dbReference>
<dbReference type="SUPFAM" id="SSF55804">
    <property type="entry name" value="Phoshotransferase/anion transport protein"/>
    <property type="match status" value="1"/>
</dbReference>
<keyword evidence="7" id="KW-0598">Phosphotransferase system</keyword>
<dbReference type="PANTHER" id="PTHR30181:SF2">
    <property type="entry name" value="PTS SYSTEM MANNITOL-SPECIFIC EIICBA COMPONENT"/>
    <property type="match status" value="1"/>
</dbReference>
<dbReference type="CDD" id="cd00211">
    <property type="entry name" value="PTS_IIA_fru"/>
    <property type="match status" value="1"/>
</dbReference>
<reference evidence="13" key="1">
    <citation type="submission" date="2023-08" db="EMBL/GenBank/DDBJ databases">
        <title>Genomic characterization of piscicolin 126 produced by Carnobacterium maltaromaticum CM22 strain isolated from salmon (Salmo salar).</title>
        <authorList>
            <person name="Gonzalez-Gragera E."/>
            <person name="Garcia-Lopez J.D."/>
            <person name="Teso-Perez C."/>
            <person name="Gimenez-Hernandez I."/>
            <person name="Peralta-Sanchez J.M."/>
            <person name="Valdivia E."/>
            <person name="Montalban-Lopez M."/>
            <person name="Martin-Platero A.M."/>
            <person name="Banos A."/>
            <person name="Martinez-Bueno M."/>
        </authorList>
    </citation>
    <scope>NUCLEOTIDE SEQUENCE</scope>
    <source>
        <strain evidence="13">CM22</strain>
    </source>
</reference>
<evidence type="ECO:0000256" key="11">
    <source>
        <dbReference type="ARBA" id="ARBA00030962"/>
    </source>
</evidence>
<comment type="caution">
    <text evidence="13">The sequence shown here is derived from an EMBL/GenBank/DDBJ whole genome shotgun (WGS) entry which is preliminary data.</text>
</comment>
<evidence type="ECO:0000256" key="10">
    <source>
        <dbReference type="ARBA" id="ARBA00030956"/>
    </source>
</evidence>
<evidence type="ECO:0000256" key="2">
    <source>
        <dbReference type="ARBA" id="ARBA00014783"/>
    </source>
</evidence>
<dbReference type="AlphaFoldDB" id="A0AAW9K0Y9"/>
<evidence type="ECO:0000256" key="1">
    <source>
        <dbReference type="ARBA" id="ARBA00002434"/>
    </source>
</evidence>
<dbReference type="PANTHER" id="PTHR30181">
    <property type="entry name" value="MANNITOL PERMEASE IIC COMPONENT"/>
    <property type="match status" value="1"/>
</dbReference>
<proteinExistence type="predicted"/>
<evidence type="ECO:0000256" key="6">
    <source>
        <dbReference type="ARBA" id="ARBA00022679"/>
    </source>
</evidence>
<keyword evidence="5 13" id="KW-0762">Sugar transport</keyword>
<evidence type="ECO:0000256" key="3">
    <source>
        <dbReference type="ARBA" id="ARBA00022448"/>
    </source>
</evidence>
<evidence type="ECO:0000256" key="9">
    <source>
        <dbReference type="ARBA" id="ARBA00029908"/>
    </source>
</evidence>
<protein>
    <recommendedName>
        <fullName evidence="2">Mannitol-specific phosphotransferase enzyme IIA component</fullName>
    </recommendedName>
    <alternativeName>
        <fullName evidence="10">EIIA</fullName>
    </alternativeName>
    <alternativeName>
        <fullName evidence="11">EIII</fullName>
    </alternativeName>
    <alternativeName>
        <fullName evidence="9">PTS system mannitol-specific EIIA component</fullName>
    </alternativeName>
</protein>
<gene>
    <name evidence="13" type="ORF">RAK27_05075</name>
</gene>
<comment type="function">
    <text evidence="1">The phosphoenolpyruvate-dependent sugar phosphotransferase system (sugar PTS), a major carbohydrate active transport system, catalyzes the phosphorylation of incoming sugar substrates concomitantly with their translocation across the cell membrane. The enzyme II CmtAB PTS system is involved in D-mannitol transport.</text>
</comment>
<dbReference type="InterPro" id="IPR016152">
    <property type="entry name" value="PTrfase/Anion_transptr"/>
</dbReference>
<keyword evidence="3" id="KW-0813">Transport</keyword>
<evidence type="ECO:0000313" key="14">
    <source>
        <dbReference type="Proteomes" id="UP001290462"/>
    </source>
</evidence>
<evidence type="ECO:0000256" key="5">
    <source>
        <dbReference type="ARBA" id="ARBA00022597"/>
    </source>
</evidence>
<evidence type="ECO:0000256" key="4">
    <source>
        <dbReference type="ARBA" id="ARBA00022553"/>
    </source>
</evidence>
<evidence type="ECO:0000313" key="13">
    <source>
        <dbReference type="EMBL" id="MDZ5758024.1"/>
    </source>
</evidence>
<dbReference type="GO" id="GO:0016301">
    <property type="term" value="F:kinase activity"/>
    <property type="evidence" value="ECO:0007669"/>
    <property type="project" value="UniProtKB-KW"/>
</dbReference>
<dbReference type="InterPro" id="IPR050893">
    <property type="entry name" value="Sugar_PTS"/>
</dbReference>
<dbReference type="GO" id="GO:0005886">
    <property type="term" value="C:plasma membrane"/>
    <property type="evidence" value="ECO:0007669"/>
    <property type="project" value="TreeGrafter"/>
</dbReference>
<keyword evidence="6" id="KW-0808">Transferase</keyword>
<evidence type="ECO:0000256" key="7">
    <source>
        <dbReference type="ARBA" id="ARBA00022683"/>
    </source>
</evidence>
<dbReference type="Pfam" id="PF00359">
    <property type="entry name" value="PTS_EIIA_2"/>
    <property type="match status" value="1"/>
</dbReference>